<dbReference type="Proteomes" id="UP001307889">
    <property type="component" value="Chromosome 1"/>
</dbReference>
<evidence type="ECO:0000313" key="3">
    <source>
        <dbReference type="Proteomes" id="UP001307889"/>
    </source>
</evidence>
<sequence length="71" mass="7270">MCPCGRGEVGTKLVEIPTSGGGAAAVGCGRVVVHPWAEGSCTSDRKPGYPPAPAPDPAPYRRLSLFNPPPI</sequence>
<reference evidence="2 3" key="1">
    <citation type="submission" date="2023-09" db="EMBL/GenBank/DDBJ databases">
        <title>Nesidiocoris tenuis whole genome shotgun sequence.</title>
        <authorList>
            <person name="Shibata T."/>
            <person name="Shimoda M."/>
            <person name="Kobayashi T."/>
            <person name="Uehara T."/>
        </authorList>
    </citation>
    <scope>NUCLEOTIDE SEQUENCE [LARGE SCALE GENOMIC DNA]</scope>
    <source>
        <strain evidence="2 3">Japan</strain>
    </source>
</reference>
<dbReference type="PROSITE" id="PS51257">
    <property type="entry name" value="PROKAR_LIPOPROTEIN"/>
    <property type="match status" value="1"/>
</dbReference>
<protein>
    <submittedName>
        <fullName evidence="2">Uncharacterized protein</fullName>
    </submittedName>
</protein>
<evidence type="ECO:0000313" key="2">
    <source>
        <dbReference type="EMBL" id="BES87729.1"/>
    </source>
</evidence>
<accession>A0ABN7A6C5</accession>
<proteinExistence type="predicted"/>
<feature type="region of interest" description="Disordered" evidence="1">
    <location>
        <begin position="41"/>
        <end position="71"/>
    </location>
</feature>
<feature type="compositionally biased region" description="Pro residues" evidence="1">
    <location>
        <begin position="48"/>
        <end position="58"/>
    </location>
</feature>
<keyword evidence="3" id="KW-1185">Reference proteome</keyword>
<organism evidence="2 3">
    <name type="scientific">Nesidiocoris tenuis</name>
    <dbReference type="NCBI Taxonomy" id="355587"/>
    <lineage>
        <taxon>Eukaryota</taxon>
        <taxon>Metazoa</taxon>
        <taxon>Ecdysozoa</taxon>
        <taxon>Arthropoda</taxon>
        <taxon>Hexapoda</taxon>
        <taxon>Insecta</taxon>
        <taxon>Pterygota</taxon>
        <taxon>Neoptera</taxon>
        <taxon>Paraneoptera</taxon>
        <taxon>Hemiptera</taxon>
        <taxon>Heteroptera</taxon>
        <taxon>Panheteroptera</taxon>
        <taxon>Cimicomorpha</taxon>
        <taxon>Miridae</taxon>
        <taxon>Dicyphina</taxon>
        <taxon>Nesidiocoris</taxon>
    </lineage>
</organism>
<dbReference type="EMBL" id="AP028909">
    <property type="protein sequence ID" value="BES87729.1"/>
    <property type="molecule type" value="Genomic_DNA"/>
</dbReference>
<name>A0ABN7A6C5_9HEMI</name>
<evidence type="ECO:0000256" key="1">
    <source>
        <dbReference type="SAM" id="MobiDB-lite"/>
    </source>
</evidence>
<gene>
    <name evidence="2" type="ORF">NTJ_00534</name>
</gene>